<comment type="caution">
    <text evidence="1">The sequence shown here is derived from an EMBL/GenBank/DDBJ whole genome shotgun (WGS) entry which is preliminary data.</text>
</comment>
<protein>
    <submittedName>
        <fullName evidence="1">Uncharacterized protein</fullName>
    </submittedName>
</protein>
<gene>
    <name evidence="1" type="ORF">EVA_11822</name>
</gene>
<name>J9GKA2_9ZZZZ</name>
<evidence type="ECO:0000313" key="1">
    <source>
        <dbReference type="EMBL" id="EJX00070.1"/>
    </source>
</evidence>
<dbReference type="EMBL" id="AMCI01003535">
    <property type="protein sequence ID" value="EJX00070.1"/>
    <property type="molecule type" value="Genomic_DNA"/>
</dbReference>
<reference evidence="1" key="1">
    <citation type="journal article" date="2012" name="PLoS ONE">
        <title>Gene sets for utilization of primary and secondary nutrition supplies in the distal gut of endangered iberian lynx.</title>
        <authorList>
            <person name="Alcaide M."/>
            <person name="Messina E."/>
            <person name="Richter M."/>
            <person name="Bargiela R."/>
            <person name="Peplies J."/>
            <person name="Huws S.A."/>
            <person name="Newbold C.J."/>
            <person name="Golyshin P.N."/>
            <person name="Simon M.A."/>
            <person name="Lopez G."/>
            <person name="Yakimov M.M."/>
            <person name="Ferrer M."/>
        </authorList>
    </citation>
    <scope>NUCLEOTIDE SEQUENCE</scope>
</reference>
<proteinExistence type="predicted"/>
<organism evidence="1">
    <name type="scientific">gut metagenome</name>
    <dbReference type="NCBI Taxonomy" id="749906"/>
    <lineage>
        <taxon>unclassified sequences</taxon>
        <taxon>metagenomes</taxon>
        <taxon>organismal metagenomes</taxon>
    </lineage>
</organism>
<sequence length="97" mass="11043">MHGQLPKIIQRNVQQQTQLHTHNTAMGHNSNVFIMSLLCENLLKSSLAAFSYLGKGFTIRRHPFAGPCQEKIHFLWPAFVDVVVFQAFPIAKAHFLQ</sequence>
<accession>J9GKA2</accession>
<dbReference type="AlphaFoldDB" id="J9GKA2"/>